<keyword evidence="7" id="KW-0297">G-protein coupled receptor</keyword>
<dbReference type="GO" id="GO:0004930">
    <property type="term" value="F:G protein-coupled receptor activity"/>
    <property type="evidence" value="ECO:0007669"/>
    <property type="project" value="UniProtKB-KW"/>
</dbReference>
<feature type="transmembrane region" description="Helical" evidence="9">
    <location>
        <begin position="97"/>
        <end position="120"/>
    </location>
</feature>
<organism evidence="11 13">
    <name type="scientific">Rotaria sordida</name>
    <dbReference type="NCBI Taxonomy" id="392033"/>
    <lineage>
        <taxon>Eukaryota</taxon>
        <taxon>Metazoa</taxon>
        <taxon>Spiralia</taxon>
        <taxon>Gnathifera</taxon>
        <taxon>Rotifera</taxon>
        <taxon>Eurotatoria</taxon>
        <taxon>Bdelloidea</taxon>
        <taxon>Philodinida</taxon>
        <taxon>Philodinidae</taxon>
        <taxon>Rotaria</taxon>
    </lineage>
</organism>
<keyword evidence="4 9" id="KW-1133">Transmembrane helix</keyword>
<feature type="transmembrane region" description="Helical" evidence="9">
    <location>
        <begin position="132"/>
        <end position="154"/>
    </location>
</feature>
<feature type="transmembrane region" description="Helical" evidence="9">
    <location>
        <begin position="52"/>
        <end position="77"/>
    </location>
</feature>
<feature type="transmembrane region" description="Helical" evidence="9">
    <location>
        <begin position="180"/>
        <end position="206"/>
    </location>
</feature>
<feature type="compositionally biased region" description="Polar residues" evidence="8">
    <location>
        <begin position="391"/>
        <end position="400"/>
    </location>
</feature>
<keyword evidence="14" id="KW-1185">Reference proteome</keyword>
<dbReference type="Proteomes" id="UP000663854">
    <property type="component" value="Unassembled WGS sequence"/>
</dbReference>
<dbReference type="Proteomes" id="UP000663870">
    <property type="component" value="Unassembled WGS sequence"/>
</dbReference>
<dbReference type="Pfam" id="PF00001">
    <property type="entry name" value="7tm_1"/>
    <property type="match status" value="1"/>
</dbReference>
<keyword evidence="5 9" id="KW-0472">Membrane</keyword>
<comment type="subcellular location">
    <subcellularLocation>
        <location evidence="1">Cell membrane</location>
        <topology evidence="1">Multi-pass membrane protein</topology>
    </subcellularLocation>
</comment>
<evidence type="ECO:0000256" key="7">
    <source>
        <dbReference type="RuleBase" id="RU000688"/>
    </source>
</evidence>
<proteinExistence type="inferred from homology"/>
<dbReference type="GO" id="GO:0005886">
    <property type="term" value="C:plasma membrane"/>
    <property type="evidence" value="ECO:0007669"/>
    <property type="project" value="UniProtKB-SubCell"/>
</dbReference>
<dbReference type="GO" id="GO:0032870">
    <property type="term" value="P:cellular response to hormone stimulus"/>
    <property type="evidence" value="ECO:0007669"/>
    <property type="project" value="TreeGrafter"/>
</dbReference>
<accession>A0A814R4F6</accession>
<keyword evidence="3 7" id="KW-0812">Transmembrane</keyword>
<dbReference type="SUPFAM" id="SSF81321">
    <property type="entry name" value="Family A G protein-coupled receptor-like"/>
    <property type="match status" value="1"/>
</dbReference>
<keyword evidence="2" id="KW-1003">Cell membrane</keyword>
<dbReference type="EMBL" id="CAJNOH010000809">
    <property type="protein sequence ID" value="CAF1128126.1"/>
    <property type="molecule type" value="Genomic_DNA"/>
</dbReference>
<dbReference type="PRINTS" id="PR00237">
    <property type="entry name" value="GPCRRHODOPSN"/>
</dbReference>
<dbReference type="InterPro" id="IPR017452">
    <property type="entry name" value="GPCR_Rhodpsn_7TM"/>
</dbReference>
<evidence type="ECO:0000256" key="6">
    <source>
        <dbReference type="ARBA" id="ARBA00023170"/>
    </source>
</evidence>
<evidence type="ECO:0000313" key="13">
    <source>
        <dbReference type="Proteomes" id="UP000663854"/>
    </source>
</evidence>
<keyword evidence="6 7" id="KW-0675">Receptor</keyword>
<dbReference type="InterPro" id="IPR000276">
    <property type="entry name" value="GPCR_Rhodpsn"/>
</dbReference>
<comment type="similarity">
    <text evidence="7">Belongs to the G-protein coupled receptor 1 family.</text>
</comment>
<feature type="domain" description="G-protein coupled receptors family 1 profile" evidence="10">
    <location>
        <begin position="31"/>
        <end position="346"/>
    </location>
</feature>
<evidence type="ECO:0000256" key="2">
    <source>
        <dbReference type="ARBA" id="ARBA00022475"/>
    </source>
</evidence>
<evidence type="ECO:0000313" key="12">
    <source>
        <dbReference type="EMBL" id="CAF1350911.1"/>
    </source>
</evidence>
<evidence type="ECO:0000256" key="3">
    <source>
        <dbReference type="ARBA" id="ARBA00022692"/>
    </source>
</evidence>
<feature type="transmembrane region" description="Helical" evidence="9">
    <location>
        <begin position="18"/>
        <end position="40"/>
    </location>
</feature>
<dbReference type="GO" id="GO:0042277">
    <property type="term" value="F:peptide binding"/>
    <property type="evidence" value="ECO:0007669"/>
    <property type="project" value="TreeGrafter"/>
</dbReference>
<evidence type="ECO:0000256" key="9">
    <source>
        <dbReference type="SAM" id="Phobius"/>
    </source>
</evidence>
<dbReference type="PANTHER" id="PTHR24241:SF83">
    <property type="entry name" value="G-PROTEIN COUPLED RECEPTOR 150-RELATED"/>
    <property type="match status" value="1"/>
</dbReference>
<reference evidence="11" key="1">
    <citation type="submission" date="2021-02" db="EMBL/GenBank/DDBJ databases">
        <authorList>
            <person name="Nowell W R."/>
        </authorList>
    </citation>
    <scope>NUCLEOTIDE SEQUENCE</scope>
</reference>
<evidence type="ECO:0000313" key="11">
    <source>
        <dbReference type="EMBL" id="CAF1128126.1"/>
    </source>
</evidence>
<dbReference type="AlphaFoldDB" id="A0A814R4F6"/>
<evidence type="ECO:0000256" key="1">
    <source>
        <dbReference type="ARBA" id="ARBA00004651"/>
    </source>
</evidence>
<protein>
    <recommendedName>
        <fullName evidence="10">G-protein coupled receptors family 1 profile domain-containing protein</fullName>
    </recommendedName>
</protein>
<evidence type="ECO:0000256" key="8">
    <source>
        <dbReference type="SAM" id="MobiDB-lite"/>
    </source>
</evidence>
<dbReference type="EMBL" id="CAJNOL010001395">
    <property type="protein sequence ID" value="CAF1350911.1"/>
    <property type="molecule type" value="Genomic_DNA"/>
</dbReference>
<dbReference type="PROSITE" id="PS50262">
    <property type="entry name" value="G_PROTEIN_RECEP_F1_2"/>
    <property type="match status" value="1"/>
</dbReference>
<evidence type="ECO:0000259" key="10">
    <source>
        <dbReference type="PROSITE" id="PS50262"/>
    </source>
</evidence>
<keyword evidence="7" id="KW-0807">Transducer</keyword>
<dbReference type="Gene3D" id="1.20.1070.10">
    <property type="entry name" value="Rhodopsin 7-helix transmembrane proteins"/>
    <property type="match status" value="1"/>
</dbReference>
<dbReference type="PANTHER" id="PTHR24241">
    <property type="entry name" value="NEUROPEPTIDE RECEPTOR-RELATED G-PROTEIN COUPLED RECEPTOR"/>
    <property type="match status" value="1"/>
</dbReference>
<dbReference type="PROSITE" id="PS00237">
    <property type="entry name" value="G_PROTEIN_RECEP_F1_1"/>
    <property type="match status" value="1"/>
</dbReference>
<gene>
    <name evidence="12" type="ORF">JXQ802_LOCUS32087</name>
    <name evidence="11" type="ORF">PYM288_LOCUS21066</name>
</gene>
<evidence type="ECO:0000313" key="14">
    <source>
        <dbReference type="Proteomes" id="UP000663870"/>
    </source>
</evidence>
<feature type="region of interest" description="Disordered" evidence="8">
    <location>
        <begin position="391"/>
        <end position="411"/>
    </location>
</feature>
<comment type="caution">
    <text evidence="11">The sequence shown here is derived from an EMBL/GenBank/DDBJ whole genome shotgun (WGS) entry which is preliminary data.</text>
</comment>
<name>A0A814R4F6_9BILA</name>
<evidence type="ECO:0000256" key="4">
    <source>
        <dbReference type="ARBA" id="ARBA00022989"/>
    </source>
</evidence>
<sequence length="425" mass="49002">MTMNITHDSSRDLRRTRLILLSTLFFVGLTGCSLVLIWLIRYTRWNTRSSRICSLILNLIIANLSVYIFATGIQIFWEFQNNRQWPFNDLLCRIVKFFQSFSILSSTYIVVAMAIDRCIAIVTPLKAGNIRVLYLCGSAWILAGLLSTPNIFIFHVHIKDSLRYCTASFSHHSSPTGRRIYLTFITLVVYFIPFLVLVLSYTLIFIKLLCREHDQRDWFINSSSPTSSSSSSSSFCCCCCCSKLFNNTKITFLKRSNYKKYLNSPSNYSLCNDIHIQQKRINTYAKARSKTFRMIIVLVLFMILFGAPYYCLELYIAYTGRKPSDSVLALAGGAAVAPSSIDPWIFLLFWVNWSEPTNGGTRRRLVNPNLKQQQQQQQQQYMHLRRVNRLNTSGSSSASDPHQHHILTYNSPRQSPYTTKWDTYV</sequence>
<feature type="transmembrane region" description="Helical" evidence="9">
    <location>
        <begin position="295"/>
        <end position="318"/>
    </location>
</feature>
<evidence type="ECO:0000256" key="5">
    <source>
        <dbReference type="ARBA" id="ARBA00023136"/>
    </source>
</evidence>
<feature type="transmembrane region" description="Helical" evidence="9">
    <location>
        <begin position="330"/>
        <end position="353"/>
    </location>
</feature>